<dbReference type="Pfam" id="PF07228">
    <property type="entry name" value="SpoIIE"/>
    <property type="match status" value="1"/>
</dbReference>
<feature type="transmembrane region" description="Helical" evidence="2">
    <location>
        <begin position="320"/>
        <end position="337"/>
    </location>
</feature>
<dbReference type="AlphaFoldDB" id="A0A1D7V2V0"/>
<feature type="domain" description="PPM-type phosphatase" evidence="3">
    <location>
        <begin position="496"/>
        <end position="692"/>
    </location>
</feature>
<reference evidence="5 6" key="1">
    <citation type="submission" date="2016-04" db="EMBL/GenBank/DDBJ databases">
        <title>Complete genome seqeunce of Leptospira alstonii serovar Room22.</title>
        <authorList>
            <person name="Nally J.E."/>
            <person name="Bayles D.O."/>
            <person name="Hurley D."/>
            <person name="Fanning S."/>
            <person name="McMahon B.J."/>
            <person name="Arent Z."/>
        </authorList>
    </citation>
    <scope>NUCLEOTIDE SEQUENCE [LARGE SCALE GENOMIC DNA]</scope>
    <source>
        <strain evidence="5 6">GWTS #1</strain>
    </source>
</reference>
<feature type="transmembrane region" description="Helical" evidence="2">
    <location>
        <begin position="344"/>
        <end position="367"/>
    </location>
</feature>
<feature type="transmembrane region" description="Helical" evidence="2">
    <location>
        <begin position="292"/>
        <end position="314"/>
    </location>
</feature>
<dbReference type="PROSITE" id="PS50005">
    <property type="entry name" value="TPR"/>
    <property type="match status" value="1"/>
</dbReference>
<evidence type="ECO:0000259" key="4">
    <source>
        <dbReference type="Pfam" id="PF07695"/>
    </source>
</evidence>
<sequence length="869" mass="100988">MNNGLTEHRKTFRYRILLSILLFVSTELFAFPTVLTKDWKLSVGKNVDLSEDDPIWKKFDSLPIPKEILQNFSLPEDSPHTITLLRKIEISKAEIEELNTDGLSVHFPLFTNVYEVFFNGDKVGEGGFISGGRILKNGFKRHVILTIPENKVRIGENEIRVVLSADPGEELDAYASFDSTPPLLDLQSRNAEILSERSTLMLLFLYLFVGFYHFLFYFKRPQEKYNLFFGLFSILLSAYIYLRSNSVYELNLDPFLQMKMEYMIVFNIPTFFLLFLDTFFESRVSSISRFYQFFAVALTSLIPFSSRIVCVFLLQVWQFSVLVFVFYSLYIMFRALIRKNQDSVRLFAGFIILIVSAITDLIGSMQWFPFLENYGLLKYGFFTFELGIVFILANRFLRVHNEVEELNLDLDHKVKERTGQLQDTLSQIQELKVQQDGDYFLTSLLLDPLNRHHLQNDFITLEGFSRQKKHFEFKQWKKEIGGDIIIADEMTLKDRRYLVFVNGDAMGKSIQGAGGALVLGVVFRSFLSRTKTVSSYKSKPPEVWLKDCFAELQNIFESFDGSMLISVVLGLVDLESGIFYFLNAEHPWTVLYRDGVASFIEDKLELRKIGITGLESKMKVKIFFLEKGDSIFIGSDGRDDLLLGVDSDGTRLINEDESQFLKRIEESRGDMGNIVQSLRNFGELTDDLSIIKFSYLKEPIRFQSVGNLNSERFPDDTYLKYLETENWEDAVYYLENLKKKFADEFLPPIFKKELAKVYYKTGKYEEALLLFETLISDFPEDVENMFLASLIYKRFNRYRQAVELGERVMLREPEFLNNVAHLAESYLFIHKRETAIQLLQKVDQLDPNNSHAKKIRIQLDRPVPDHRNG</sequence>
<dbReference type="Gene3D" id="1.25.40.10">
    <property type="entry name" value="Tetratricopeptide repeat domain"/>
    <property type="match status" value="1"/>
</dbReference>
<evidence type="ECO:0000259" key="3">
    <source>
        <dbReference type="Pfam" id="PF07228"/>
    </source>
</evidence>
<feature type="transmembrane region" description="Helical" evidence="2">
    <location>
        <begin position="225"/>
        <end position="242"/>
    </location>
</feature>
<dbReference type="Pfam" id="PF07695">
    <property type="entry name" value="7TMR-DISM_7TM"/>
    <property type="match status" value="1"/>
</dbReference>
<dbReference type="GO" id="GO:0016301">
    <property type="term" value="F:kinase activity"/>
    <property type="evidence" value="ECO:0007669"/>
    <property type="project" value="UniProtKB-KW"/>
</dbReference>
<dbReference type="Gene3D" id="3.60.40.10">
    <property type="entry name" value="PPM-type phosphatase domain"/>
    <property type="match status" value="1"/>
</dbReference>
<organism evidence="5 6">
    <name type="scientific">Leptospira tipperaryensis</name>
    <dbReference type="NCBI Taxonomy" id="2564040"/>
    <lineage>
        <taxon>Bacteria</taxon>
        <taxon>Pseudomonadati</taxon>
        <taxon>Spirochaetota</taxon>
        <taxon>Spirochaetia</taxon>
        <taxon>Leptospirales</taxon>
        <taxon>Leptospiraceae</taxon>
        <taxon>Leptospira</taxon>
    </lineage>
</organism>
<dbReference type="InterPro" id="IPR019734">
    <property type="entry name" value="TPR_rpt"/>
</dbReference>
<protein>
    <submittedName>
        <fullName evidence="5">Histidine kinase</fullName>
    </submittedName>
</protein>
<evidence type="ECO:0000313" key="6">
    <source>
        <dbReference type="Proteomes" id="UP000094197"/>
    </source>
</evidence>
<accession>A0A1D7V2V0</accession>
<proteinExistence type="predicted"/>
<keyword evidence="2" id="KW-1133">Transmembrane helix</keyword>
<evidence type="ECO:0000313" key="5">
    <source>
        <dbReference type="EMBL" id="AOP36154.1"/>
    </source>
</evidence>
<feature type="transmembrane region" description="Helical" evidence="2">
    <location>
        <begin position="199"/>
        <end position="218"/>
    </location>
</feature>
<dbReference type="EMBL" id="CP015217">
    <property type="protein sequence ID" value="AOP36154.1"/>
    <property type="molecule type" value="Genomic_DNA"/>
</dbReference>
<dbReference type="InterPro" id="IPR011623">
    <property type="entry name" value="7TMR_DISM_rcpt_extracell_dom1"/>
</dbReference>
<keyword evidence="5" id="KW-0418">Kinase</keyword>
<keyword evidence="6" id="KW-1185">Reference proteome</keyword>
<name>A0A1D7V2V0_9LEPT</name>
<dbReference type="OrthoDB" id="310377at2"/>
<keyword evidence="5" id="KW-0808">Transferase</keyword>
<gene>
    <name evidence="5" type="ORF">A0128_17355</name>
</gene>
<keyword evidence="2" id="KW-0472">Membrane</keyword>
<dbReference type="InterPro" id="IPR001932">
    <property type="entry name" value="PPM-type_phosphatase-like_dom"/>
</dbReference>
<evidence type="ECO:0000256" key="2">
    <source>
        <dbReference type="SAM" id="Phobius"/>
    </source>
</evidence>
<keyword evidence="2" id="KW-0812">Transmembrane</keyword>
<keyword evidence="1" id="KW-0802">TPR repeat</keyword>
<dbReference type="SUPFAM" id="SSF48452">
    <property type="entry name" value="TPR-like"/>
    <property type="match status" value="1"/>
</dbReference>
<dbReference type="KEGG" id="laj:A0128_17355"/>
<dbReference type="InterPro" id="IPR011990">
    <property type="entry name" value="TPR-like_helical_dom_sf"/>
</dbReference>
<dbReference type="Proteomes" id="UP000094197">
    <property type="component" value="Chromosome 1"/>
</dbReference>
<feature type="repeat" description="TPR" evidence="1">
    <location>
        <begin position="748"/>
        <end position="781"/>
    </location>
</feature>
<feature type="domain" description="7TM-DISM receptor extracellular" evidence="4">
    <location>
        <begin position="201"/>
        <end position="395"/>
    </location>
</feature>
<feature type="transmembrane region" description="Helical" evidence="2">
    <location>
        <begin position="262"/>
        <end position="280"/>
    </location>
</feature>
<evidence type="ECO:0000256" key="1">
    <source>
        <dbReference type="PROSITE-ProRule" id="PRU00339"/>
    </source>
</evidence>
<dbReference type="Pfam" id="PF13174">
    <property type="entry name" value="TPR_6"/>
    <property type="match status" value="1"/>
</dbReference>
<dbReference type="InterPro" id="IPR036457">
    <property type="entry name" value="PPM-type-like_dom_sf"/>
</dbReference>